<accession>A0AAV0UEQ1</accession>
<dbReference type="Pfam" id="PF09066">
    <property type="entry name" value="B2-adapt-app_C"/>
    <property type="match status" value="1"/>
</dbReference>
<evidence type="ECO:0000313" key="3">
    <source>
        <dbReference type="Proteomes" id="UP001159659"/>
    </source>
</evidence>
<reference evidence="2" key="1">
    <citation type="submission" date="2022-12" db="EMBL/GenBank/DDBJ databases">
        <authorList>
            <person name="Webb A."/>
        </authorList>
    </citation>
    <scope>NUCLEOTIDE SEQUENCE</scope>
    <source>
        <strain evidence="2">Pf2</strain>
    </source>
</reference>
<feature type="domain" description="Beta-adaptin appendage C-terminal subdomain" evidence="1">
    <location>
        <begin position="89"/>
        <end position="128"/>
    </location>
</feature>
<dbReference type="SUPFAM" id="SSF55711">
    <property type="entry name" value="Subdomain of clathrin and coatomer appendage domain"/>
    <property type="match status" value="1"/>
</dbReference>
<dbReference type="InterPro" id="IPR009028">
    <property type="entry name" value="Coatomer/calthrin_app_sub_C"/>
</dbReference>
<dbReference type="GO" id="GO:0006886">
    <property type="term" value="P:intracellular protein transport"/>
    <property type="evidence" value="ECO:0007669"/>
    <property type="project" value="InterPro"/>
</dbReference>
<dbReference type="GO" id="GO:0030131">
    <property type="term" value="C:clathrin adaptor complex"/>
    <property type="evidence" value="ECO:0007669"/>
    <property type="project" value="InterPro"/>
</dbReference>
<dbReference type="InterPro" id="IPR015151">
    <property type="entry name" value="B-adaptin_app_sub_C"/>
</dbReference>
<comment type="caution">
    <text evidence="2">The sequence shown here is derived from an EMBL/GenBank/DDBJ whole genome shotgun (WGS) entry which is preliminary data.</text>
</comment>
<dbReference type="Proteomes" id="UP001159659">
    <property type="component" value="Unassembled WGS sequence"/>
</dbReference>
<evidence type="ECO:0000313" key="2">
    <source>
        <dbReference type="EMBL" id="CAI5735466.1"/>
    </source>
</evidence>
<proteinExistence type="predicted"/>
<organism evidence="2 3">
    <name type="scientific">Peronospora farinosa</name>
    <dbReference type="NCBI Taxonomy" id="134698"/>
    <lineage>
        <taxon>Eukaryota</taxon>
        <taxon>Sar</taxon>
        <taxon>Stramenopiles</taxon>
        <taxon>Oomycota</taxon>
        <taxon>Peronosporomycetes</taxon>
        <taxon>Peronosporales</taxon>
        <taxon>Peronosporaceae</taxon>
        <taxon>Peronospora</taxon>
    </lineage>
</organism>
<sequence>MSVSPQFVNAAVAPNLNLQVAIKNNSSGDVVYFQSELDLSAVFTEAGSMASTEFISMWQSIAEANKHYFTLPSGPSTERRLRTSRSIFAYFSVKTMTNIVALFELTFDDTGTTKVCLKLEQVGCVESFALLCWSASSPFFFQGRPSWYL</sequence>
<name>A0AAV0UEQ1_9STRA</name>
<evidence type="ECO:0000259" key="1">
    <source>
        <dbReference type="Pfam" id="PF09066"/>
    </source>
</evidence>
<dbReference type="AlphaFoldDB" id="A0AAV0UEQ1"/>
<dbReference type="EMBL" id="CANTFK010000968">
    <property type="protein sequence ID" value="CAI5735466.1"/>
    <property type="molecule type" value="Genomic_DNA"/>
</dbReference>
<dbReference type="GO" id="GO:0016192">
    <property type="term" value="P:vesicle-mediated transport"/>
    <property type="evidence" value="ECO:0007669"/>
    <property type="project" value="InterPro"/>
</dbReference>
<gene>
    <name evidence="2" type="ORF">PFR002_LOCUS7784</name>
</gene>
<protein>
    <recommendedName>
        <fullName evidence="1">Beta-adaptin appendage C-terminal subdomain domain-containing protein</fullName>
    </recommendedName>
</protein>